<dbReference type="InterPro" id="IPR020843">
    <property type="entry name" value="ER"/>
</dbReference>
<keyword evidence="10" id="KW-1185">Reference proteome</keyword>
<dbReference type="PANTHER" id="PTHR43161:SF23">
    <property type="entry name" value="(R,R)-BUTANEDIOL DEHYDROGENASE-RELATED"/>
    <property type="match status" value="1"/>
</dbReference>
<dbReference type="Pfam" id="PF00107">
    <property type="entry name" value="ADH_zinc_N"/>
    <property type="match status" value="1"/>
</dbReference>
<evidence type="ECO:0000256" key="4">
    <source>
        <dbReference type="ARBA" id="ARBA00022833"/>
    </source>
</evidence>
<evidence type="ECO:0000259" key="8">
    <source>
        <dbReference type="SMART" id="SM00829"/>
    </source>
</evidence>
<dbReference type="Pfam" id="PF08240">
    <property type="entry name" value="ADH_N"/>
    <property type="match status" value="1"/>
</dbReference>
<dbReference type="Proteomes" id="UP001271007">
    <property type="component" value="Unassembled WGS sequence"/>
</dbReference>
<evidence type="ECO:0000256" key="2">
    <source>
        <dbReference type="ARBA" id="ARBA00008072"/>
    </source>
</evidence>
<protein>
    <recommendedName>
        <fullName evidence="8">Enoyl reductase (ER) domain-containing protein</fullName>
    </recommendedName>
</protein>
<dbReference type="InterPro" id="IPR002328">
    <property type="entry name" value="ADH_Zn_CS"/>
</dbReference>
<dbReference type="InterPro" id="IPR013149">
    <property type="entry name" value="ADH-like_C"/>
</dbReference>
<dbReference type="Gene3D" id="3.90.180.10">
    <property type="entry name" value="Medium-chain alcohol dehydrogenases, catalytic domain"/>
    <property type="match status" value="1"/>
</dbReference>
<dbReference type="GO" id="GO:0000721">
    <property type="term" value="F:(R,R)-butanediol dehydrogenase activity"/>
    <property type="evidence" value="ECO:0007669"/>
    <property type="project" value="TreeGrafter"/>
</dbReference>
<dbReference type="InterPro" id="IPR036291">
    <property type="entry name" value="NAD(P)-bd_dom_sf"/>
</dbReference>
<reference evidence="9" key="1">
    <citation type="submission" date="2023-04" db="EMBL/GenBank/DDBJ databases">
        <title>Black Yeasts Isolated from many extreme environments.</title>
        <authorList>
            <person name="Coleine C."/>
            <person name="Stajich J.E."/>
            <person name="Selbmann L."/>
        </authorList>
    </citation>
    <scope>NUCLEOTIDE SEQUENCE</scope>
    <source>
        <strain evidence="9">CCFEE 5312</strain>
    </source>
</reference>
<dbReference type="GO" id="GO:0008270">
    <property type="term" value="F:zinc ion binding"/>
    <property type="evidence" value="ECO:0007669"/>
    <property type="project" value="InterPro"/>
</dbReference>
<dbReference type="InterPro" id="IPR013154">
    <property type="entry name" value="ADH-like_N"/>
</dbReference>
<evidence type="ECO:0000313" key="10">
    <source>
        <dbReference type="Proteomes" id="UP001271007"/>
    </source>
</evidence>
<dbReference type="SUPFAM" id="SSF51735">
    <property type="entry name" value="NAD(P)-binding Rossmann-fold domains"/>
    <property type="match status" value="1"/>
</dbReference>
<evidence type="ECO:0000313" key="9">
    <source>
        <dbReference type="EMBL" id="KAK3056589.1"/>
    </source>
</evidence>
<evidence type="ECO:0000256" key="5">
    <source>
        <dbReference type="ARBA" id="ARBA00023002"/>
    </source>
</evidence>
<keyword evidence="3 6" id="KW-0479">Metal-binding</keyword>
<keyword evidence="4 6" id="KW-0862">Zinc</keyword>
<feature type="domain" description="Enoyl reductase (ER)" evidence="8">
    <location>
        <begin position="29"/>
        <end position="365"/>
    </location>
</feature>
<keyword evidence="5" id="KW-0560">Oxidoreductase</keyword>
<accession>A0AAJ0LVD6</accession>
<feature type="compositionally biased region" description="Polar residues" evidence="7">
    <location>
        <begin position="1"/>
        <end position="11"/>
    </location>
</feature>
<name>A0AAJ0LVD6_9PEZI</name>
<dbReference type="EMBL" id="JAWDJX010000005">
    <property type="protein sequence ID" value="KAK3056589.1"/>
    <property type="molecule type" value="Genomic_DNA"/>
</dbReference>
<dbReference type="SMART" id="SM00829">
    <property type="entry name" value="PKS_ER"/>
    <property type="match status" value="1"/>
</dbReference>
<comment type="similarity">
    <text evidence="2 6">Belongs to the zinc-containing alcohol dehydrogenase family.</text>
</comment>
<feature type="region of interest" description="Disordered" evidence="7">
    <location>
        <begin position="1"/>
        <end position="23"/>
    </location>
</feature>
<organism evidence="9 10">
    <name type="scientific">Extremus antarcticus</name>
    <dbReference type="NCBI Taxonomy" id="702011"/>
    <lineage>
        <taxon>Eukaryota</taxon>
        <taxon>Fungi</taxon>
        <taxon>Dikarya</taxon>
        <taxon>Ascomycota</taxon>
        <taxon>Pezizomycotina</taxon>
        <taxon>Dothideomycetes</taxon>
        <taxon>Dothideomycetidae</taxon>
        <taxon>Mycosphaerellales</taxon>
        <taxon>Extremaceae</taxon>
        <taxon>Extremus</taxon>
    </lineage>
</organism>
<dbReference type="AlphaFoldDB" id="A0AAJ0LVD6"/>
<comment type="caution">
    <text evidence="9">The sequence shown here is derived from an EMBL/GenBank/DDBJ whole genome shotgun (WGS) entry which is preliminary data.</text>
</comment>
<sequence length="379" mass="41156">MSTQDGNNAVENTPAPKSDKQMRAVRFHGKEDLRFEDIEEPKCGAGQIKIVPAWCGICGTDLHEYMGGPNLCPTTPHPITGENVPLTFGHEFAGRIEELGEGVSESWKVGDRVVVQPIIYDGDCGACQDGLINCCTNNGFIGLSGWGGGLAEHIVVPEYAVYPLPNNVPLDVAALVEPLAVGWHAVNISPFKPTDSVLVLGGGPIGLAVVQALRARGCPQIFVSEVSAMRKQYASDFGAHIVLDPTKEDIVARCRELCGGSGVHVAFDCAGVQQGMDQAILAVRARGTLVNIAIWDKHVKLWPNDFNFRERGYMGVATYVKGDYEEVIKAISDGRLDKCHKMITKRIELDQVLDEGFMTLINGTFSDEQNLDRDIGDTY</sequence>
<evidence type="ECO:0000256" key="1">
    <source>
        <dbReference type="ARBA" id="ARBA00001947"/>
    </source>
</evidence>
<comment type="cofactor">
    <cofactor evidence="1 6">
        <name>Zn(2+)</name>
        <dbReference type="ChEBI" id="CHEBI:29105"/>
    </cofactor>
</comment>
<dbReference type="CDD" id="cd08233">
    <property type="entry name" value="butanediol_DH_like"/>
    <property type="match status" value="1"/>
</dbReference>
<evidence type="ECO:0000256" key="6">
    <source>
        <dbReference type="RuleBase" id="RU361277"/>
    </source>
</evidence>
<dbReference type="Gene3D" id="3.40.50.720">
    <property type="entry name" value="NAD(P)-binding Rossmann-like Domain"/>
    <property type="match status" value="1"/>
</dbReference>
<evidence type="ECO:0000256" key="7">
    <source>
        <dbReference type="SAM" id="MobiDB-lite"/>
    </source>
</evidence>
<dbReference type="GO" id="GO:0034079">
    <property type="term" value="P:butanediol biosynthetic process"/>
    <property type="evidence" value="ECO:0007669"/>
    <property type="project" value="TreeGrafter"/>
</dbReference>
<dbReference type="InterPro" id="IPR011032">
    <property type="entry name" value="GroES-like_sf"/>
</dbReference>
<dbReference type="PANTHER" id="PTHR43161">
    <property type="entry name" value="SORBITOL DEHYDROGENASE"/>
    <property type="match status" value="1"/>
</dbReference>
<dbReference type="PROSITE" id="PS00059">
    <property type="entry name" value="ADH_ZINC"/>
    <property type="match status" value="1"/>
</dbReference>
<gene>
    <name evidence="9" type="ORF">LTR09_002382</name>
</gene>
<dbReference type="GO" id="GO:0005737">
    <property type="term" value="C:cytoplasm"/>
    <property type="evidence" value="ECO:0007669"/>
    <property type="project" value="TreeGrafter"/>
</dbReference>
<proteinExistence type="inferred from homology"/>
<dbReference type="SUPFAM" id="SSF50129">
    <property type="entry name" value="GroES-like"/>
    <property type="match status" value="1"/>
</dbReference>
<evidence type="ECO:0000256" key="3">
    <source>
        <dbReference type="ARBA" id="ARBA00022723"/>
    </source>
</evidence>